<name>A0A0A0ETH1_9GAMM</name>
<gene>
    <name evidence="1" type="ORF">N799_04115</name>
</gene>
<accession>A0A0A0ETH1</accession>
<proteinExistence type="predicted"/>
<evidence type="ECO:0000313" key="1">
    <source>
        <dbReference type="EMBL" id="KGM53819.1"/>
    </source>
</evidence>
<reference evidence="1 2" key="1">
    <citation type="journal article" date="2015" name="Stand. Genomic Sci.">
        <title>Genomic information of the arsenic-resistant bacterium Lysobacter arseniciresistens type strain ZS79(T) and comparison of Lysobacter draft genomes.</title>
        <authorList>
            <person name="Liu L."/>
            <person name="Zhang S."/>
            <person name="Luo M."/>
            <person name="Wang G."/>
        </authorList>
    </citation>
    <scope>NUCLEOTIDE SEQUENCE [LARGE SCALE GENOMIC DNA]</scope>
    <source>
        <strain evidence="1 2">ZS79</strain>
    </source>
</reference>
<protein>
    <submittedName>
        <fullName evidence="1">Uncharacterized protein</fullName>
    </submittedName>
</protein>
<organism evidence="1 2">
    <name type="scientific">Lysobacter arseniciresistens ZS79</name>
    <dbReference type="NCBI Taxonomy" id="913325"/>
    <lineage>
        <taxon>Bacteria</taxon>
        <taxon>Pseudomonadati</taxon>
        <taxon>Pseudomonadota</taxon>
        <taxon>Gammaproteobacteria</taxon>
        <taxon>Lysobacterales</taxon>
        <taxon>Lysobacteraceae</taxon>
        <taxon>Novilysobacter</taxon>
    </lineage>
</organism>
<comment type="caution">
    <text evidence="1">The sequence shown here is derived from an EMBL/GenBank/DDBJ whole genome shotgun (WGS) entry which is preliminary data.</text>
</comment>
<keyword evidence="2" id="KW-1185">Reference proteome</keyword>
<dbReference type="EMBL" id="AVPT01000034">
    <property type="protein sequence ID" value="KGM53819.1"/>
    <property type="molecule type" value="Genomic_DNA"/>
</dbReference>
<sequence>MEGDIGSVQQETDFSIVDQPTVDKLTGHGVVLIFVELAPQFVHGGKHTRSRRRGWRVSGGHIRGELYRLLSWLTSYEEDTHSPDNAQSSKKIHFILQMVFR</sequence>
<dbReference type="AlphaFoldDB" id="A0A0A0ETH1"/>
<evidence type="ECO:0000313" key="2">
    <source>
        <dbReference type="Proteomes" id="UP000029989"/>
    </source>
</evidence>
<dbReference type="Proteomes" id="UP000029989">
    <property type="component" value="Unassembled WGS sequence"/>
</dbReference>